<proteinExistence type="predicted"/>
<evidence type="ECO:0000313" key="4">
    <source>
        <dbReference type="EMBL" id="EIC02710.1"/>
    </source>
</evidence>
<dbReference type="Proteomes" id="UP000003571">
    <property type="component" value="Unassembled WGS sequence"/>
</dbReference>
<feature type="transmembrane region" description="Helical" evidence="1">
    <location>
        <begin position="171"/>
        <end position="189"/>
    </location>
</feature>
<feature type="transmembrane region" description="Helical" evidence="1">
    <location>
        <begin position="233"/>
        <end position="249"/>
    </location>
</feature>
<name>H7EI31_9SPIR</name>
<feature type="transmembrane region" description="Helical" evidence="1">
    <location>
        <begin position="291"/>
        <end position="310"/>
    </location>
</feature>
<evidence type="ECO:0000259" key="3">
    <source>
        <dbReference type="Pfam" id="PF24677"/>
    </source>
</evidence>
<keyword evidence="1" id="KW-0812">Transmembrane</keyword>
<feature type="transmembrane region" description="Helical" evidence="1">
    <location>
        <begin position="195"/>
        <end position="213"/>
    </location>
</feature>
<feature type="domain" description="DUF7657" evidence="3">
    <location>
        <begin position="2"/>
        <end position="250"/>
    </location>
</feature>
<dbReference type="InterPro" id="IPR056071">
    <property type="entry name" value="DUF7654"/>
</dbReference>
<feature type="transmembrane region" description="Helical" evidence="1">
    <location>
        <begin position="68"/>
        <end position="85"/>
    </location>
</feature>
<feature type="transmembrane region" description="Helical" evidence="1">
    <location>
        <begin position="43"/>
        <end position="62"/>
    </location>
</feature>
<comment type="caution">
    <text evidence="4">The sequence shown here is derived from an EMBL/GenBank/DDBJ whole genome shotgun (WGS) entry which is preliminary data.</text>
</comment>
<feature type="transmembrane region" description="Helical" evidence="1">
    <location>
        <begin position="261"/>
        <end position="279"/>
    </location>
</feature>
<feature type="transmembrane region" description="Helical" evidence="1">
    <location>
        <begin position="316"/>
        <end position="333"/>
    </location>
</feature>
<protein>
    <submittedName>
        <fullName evidence="4">Uncharacterized protein</fullName>
    </submittedName>
</protein>
<keyword evidence="1" id="KW-1133">Transmembrane helix</keyword>
<dbReference type="PATRIC" id="fig|907348.3.peg.466"/>
<sequence length="616" mass="69944">MAIMIAFAPPVQWWFANTGLVEMLIYMQLSVLMLQKYMTDSRFAFRLLYLFVIVICAGGYVLTFYPSWMIPFAYILLALALWVFIENLKNCKMRISDWLSIGVSVLIFAVSMIYFYHMSKETIRSLMATVYPGSRFETGGGMLNLLFLYITNIWHAVLGDGALVNVCESSYFIDFFPVCWILPVLALLRSQKKDMLLQFLLFVSAILGIYCVFGFPKTLSKISLLSNCQATRVLVALGFCNVLLLIRTLSQPCSVCSSSVLKSVAGSFVTVFIAVQACKTLNTGFLYKNKVILFGTILTFFVLYFCLLSFKSKRRFVWISGTIAVTLFSSLLANPVRHGIKSVENISVLKTWRETHLQKPDAKWLIENCDYPITNSGLLIGIPAINSTNVYPNLDRWHLIDPERKYETVYNRYAHISMKLEEVPAASFDLLNPDWFSCTLSISDAKKLGVSFVMSNRKLFSYIYSGDMTLLAEANGFYFYKINEVAVPMEILGDELPSFEPTETSFPYFIDSENISSRAISLAGWAYHENDDCDVYIGIEDKTFKAQKVHRPDVKEAFCLENDTQGFSATIPLESDLQSYTLYLVNNSKKEIYRKTISISKSDDLDELFSNAVDVE</sequence>
<evidence type="ECO:0000313" key="5">
    <source>
        <dbReference type="Proteomes" id="UP000003571"/>
    </source>
</evidence>
<reference evidence="4 5" key="1">
    <citation type="submission" date="2011-09" db="EMBL/GenBank/DDBJ databases">
        <title>The draft genome of Treponema saccharophilum DSM 2985.</title>
        <authorList>
            <consortium name="US DOE Joint Genome Institute (JGI-PGF)"/>
            <person name="Lucas S."/>
            <person name="Copeland A."/>
            <person name="Lapidus A."/>
            <person name="Glavina del Rio T."/>
            <person name="Dalin E."/>
            <person name="Tice H."/>
            <person name="Bruce D."/>
            <person name="Goodwin L."/>
            <person name="Pitluck S."/>
            <person name="Peters L."/>
            <person name="Kyrpides N."/>
            <person name="Mavromatis K."/>
            <person name="Ivanova N."/>
            <person name="Markowitz V."/>
            <person name="Cheng J.-F."/>
            <person name="Hugenholtz P."/>
            <person name="Woyke T."/>
            <person name="Wu D."/>
            <person name="Gronow S."/>
            <person name="Wellnitz S."/>
            <person name="Brambilla E."/>
            <person name="Klenk H.-P."/>
            <person name="Eisen J.A."/>
        </authorList>
    </citation>
    <scope>NUCLEOTIDE SEQUENCE [LARGE SCALE GENOMIC DNA]</scope>
    <source>
        <strain evidence="4 5">DSM 2985</strain>
    </source>
</reference>
<dbReference type="Pfam" id="PF24677">
    <property type="entry name" value="DUF7657"/>
    <property type="match status" value="1"/>
</dbReference>
<keyword evidence="5" id="KW-1185">Reference proteome</keyword>
<dbReference type="STRING" id="907348.TresaDRAFT_2205"/>
<dbReference type="EMBL" id="AGRW01000034">
    <property type="protein sequence ID" value="EIC02710.1"/>
    <property type="molecule type" value="Genomic_DNA"/>
</dbReference>
<evidence type="ECO:0000256" key="1">
    <source>
        <dbReference type="SAM" id="Phobius"/>
    </source>
</evidence>
<accession>H7EI31</accession>
<dbReference type="InterPro" id="IPR056074">
    <property type="entry name" value="DUF7657"/>
</dbReference>
<gene>
    <name evidence="4" type="ORF">TresaDRAFT_2205</name>
</gene>
<keyword evidence="1" id="KW-0472">Membrane</keyword>
<organism evidence="4 5">
    <name type="scientific">Treponema saccharophilum DSM 2985</name>
    <dbReference type="NCBI Taxonomy" id="907348"/>
    <lineage>
        <taxon>Bacteria</taxon>
        <taxon>Pseudomonadati</taxon>
        <taxon>Spirochaetota</taxon>
        <taxon>Spirochaetia</taxon>
        <taxon>Spirochaetales</taxon>
        <taxon>Treponemataceae</taxon>
        <taxon>Treponema</taxon>
    </lineage>
</organism>
<dbReference type="eggNOG" id="ENOG502Z7Q8">
    <property type="taxonomic scope" value="Bacteria"/>
</dbReference>
<feature type="transmembrane region" description="Helical" evidence="1">
    <location>
        <begin position="97"/>
        <end position="118"/>
    </location>
</feature>
<feature type="transmembrane region" description="Helical" evidence="1">
    <location>
        <begin position="12"/>
        <end position="31"/>
    </location>
</feature>
<dbReference type="AlphaFoldDB" id="H7EI31"/>
<evidence type="ECO:0000259" key="2">
    <source>
        <dbReference type="Pfam" id="PF24672"/>
    </source>
</evidence>
<dbReference type="Pfam" id="PF24672">
    <property type="entry name" value="DUF7654"/>
    <property type="match status" value="1"/>
</dbReference>
<feature type="domain" description="DUF7654" evidence="2">
    <location>
        <begin position="343"/>
        <end position="484"/>
    </location>
</feature>